<dbReference type="SUPFAM" id="SSF55387">
    <property type="entry name" value="Frataxin/Nqo15-like"/>
    <property type="match status" value="1"/>
</dbReference>
<dbReference type="Gene3D" id="3.30.920.10">
    <property type="entry name" value="Frataxin/CyaY"/>
    <property type="match status" value="1"/>
</dbReference>
<dbReference type="GO" id="GO:0016226">
    <property type="term" value="P:iron-sulfur cluster assembly"/>
    <property type="evidence" value="ECO:0007669"/>
    <property type="project" value="InterPro"/>
</dbReference>
<dbReference type="InterPro" id="IPR036524">
    <property type="entry name" value="Frataxin/CyaY_sf"/>
</dbReference>
<comment type="similarity">
    <text evidence="2">Belongs to the frataxin family.</text>
</comment>
<comment type="subcellular location">
    <subcellularLocation>
        <location evidence="1">Mitochondrion</location>
    </subcellularLocation>
</comment>
<keyword evidence="9" id="KW-0408">Iron</keyword>
<evidence type="ECO:0000256" key="6">
    <source>
        <dbReference type="ARBA" id="ARBA00022496"/>
    </source>
</evidence>
<accession>A0A4T0HEL7</accession>
<dbReference type="NCBIfam" id="TIGR03422">
    <property type="entry name" value="mito_frataxin"/>
    <property type="match status" value="1"/>
</dbReference>
<gene>
    <name evidence="13" type="ORF">E3P90_02377</name>
</gene>
<dbReference type="GO" id="GO:0006826">
    <property type="term" value="P:iron ion transport"/>
    <property type="evidence" value="ECO:0007669"/>
    <property type="project" value="UniProtKB-KW"/>
</dbReference>
<dbReference type="AlphaFoldDB" id="A0A4T0HEL7"/>
<proteinExistence type="inferred from homology"/>
<evidence type="ECO:0000256" key="7">
    <source>
        <dbReference type="ARBA" id="ARBA00022946"/>
    </source>
</evidence>
<dbReference type="InterPro" id="IPR020895">
    <property type="entry name" value="Frataxin_CS"/>
</dbReference>
<evidence type="ECO:0000256" key="12">
    <source>
        <dbReference type="ARBA" id="ARBA00047990"/>
    </source>
</evidence>
<organism evidence="13 14">
    <name type="scientific">Wallemia ichthyophaga</name>
    <dbReference type="NCBI Taxonomy" id="245174"/>
    <lineage>
        <taxon>Eukaryota</taxon>
        <taxon>Fungi</taxon>
        <taxon>Dikarya</taxon>
        <taxon>Basidiomycota</taxon>
        <taxon>Wallemiomycotina</taxon>
        <taxon>Wallemiomycetes</taxon>
        <taxon>Wallemiales</taxon>
        <taxon>Wallemiaceae</taxon>
        <taxon>Wallemia</taxon>
    </lineage>
</organism>
<evidence type="ECO:0000256" key="1">
    <source>
        <dbReference type="ARBA" id="ARBA00004173"/>
    </source>
</evidence>
<dbReference type="GO" id="GO:0004322">
    <property type="term" value="F:ferroxidase activity"/>
    <property type="evidence" value="ECO:0007669"/>
    <property type="project" value="UniProtKB-EC"/>
</dbReference>
<evidence type="ECO:0000256" key="2">
    <source>
        <dbReference type="ARBA" id="ARBA00008183"/>
    </source>
</evidence>
<dbReference type="GO" id="GO:0005739">
    <property type="term" value="C:mitochondrion"/>
    <property type="evidence" value="ECO:0007669"/>
    <property type="project" value="UniProtKB-SubCell"/>
</dbReference>
<dbReference type="InterPro" id="IPR002908">
    <property type="entry name" value="Frataxin/CyaY"/>
</dbReference>
<keyword evidence="10" id="KW-0406">Ion transport</keyword>
<evidence type="ECO:0000256" key="4">
    <source>
        <dbReference type="ARBA" id="ARBA00022434"/>
    </source>
</evidence>
<reference evidence="13 14" key="1">
    <citation type="submission" date="2019-03" db="EMBL/GenBank/DDBJ databases">
        <title>Sequencing 23 genomes of Wallemia ichthyophaga.</title>
        <authorList>
            <person name="Gostincar C."/>
        </authorList>
    </citation>
    <scope>NUCLEOTIDE SEQUENCE [LARGE SCALE GENOMIC DNA]</scope>
    <source>
        <strain evidence="13 14">EXF-8621</strain>
    </source>
</reference>
<keyword evidence="8" id="KW-0560">Oxidoreductase</keyword>
<keyword evidence="5" id="KW-0813">Transport</keyword>
<evidence type="ECO:0000256" key="8">
    <source>
        <dbReference type="ARBA" id="ARBA00023002"/>
    </source>
</evidence>
<protein>
    <recommendedName>
        <fullName evidence="3">ferroxidase</fullName>
        <ecNumber evidence="3">1.16.3.1</ecNumber>
    </recommendedName>
</protein>
<dbReference type="GO" id="GO:0051537">
    <property type="term" value="F:2 iron, 2 sulfur cluster binding"/>
    <property type="evidence" value="ECO:0007669"/>
    <property type="project" value="TreeGrafter"/>
</dbReference>
<evidence type="ECO:0000313" key="13">
    <source>
        <dbReference type="EMBL" id="TIB11543.1"/>
    </source>
</evidence>
<keyword evidence="11" id="KW-0496">Mitochondrion</keyword>
<dbReference type="Proteomes" id="UP000306954">
    <property type="component" value="Unassembled WGS sequence"/>
</dbReference>
<dbReference type="NCBIfam" id="TIGR03421">
    <property type="entry name" value="FeS_CyaY"/>
    <property type="match status" value="1"/>
</dbReference>
<dbReference type="Pfam" id="PF01491">
    <property type="entry name" value="Frataxin_Cyay"/>
    <property type="match status" value="1"/>
</dbReference>
<dbReference type="PROSITE" id="PS01344">
    <property type="entry name" value="FRATAXIN_1"/>
    <property type="match status" value="1"/>
</dbReference>
<keyword evidence="6" id="KW-0410">Iron transport</keyword>
<comment type="catalytic activity">
    <reaction evidence="12">
        <text>4 Fe(2+) + O2 + 4 H(+) = 4 Fe(3+) + 2 H2O</text>
        <dbReference type="Rhea" id="RHEA:11148"/>
        <dbReference type="ChEBI" id="CHEBI:15377"/>
        <dbReference type="ChEBI" id="CHEBI:15378"/>
        <dbReference type="ChEBI" id="CHEBI:15379"/>
        <dbReference type="ChEBI" id="CHEBI:29033"/>
        <dbReference type="ChEBI" id="CHEBI:29034"/>
        <dbReference type="EC" id="1.16.3.1"/>
    </reaction>
</comment>
<dbReference type="GO" id="GO:0034986">
    <property type="term" value="F:iron chaperone activity"/>
    <property type="evidence" value="ECO:0007669"/>
    <property type="project" value="TreeGrafter"/>
</dbReference>
<comment type="caution">
    <text evidence="13">The sequence shown here is derived from an EMBL/GenBank/DDBJ whole genome shotgun (WGS) entry which is preliminary data.</text>
</comment>
<sequence>MIPRIFLGLSAQARLGGVARLARLARLARSTTISQPATLTHTRTYAQPPNTTAVESMSTHTFHQLSDKVFDSLVETLEAEIEGGGFDVAQSSEVELNSGVLTLSLDKYGTYVINKQPPTRQIWVSSPFSGPRRYEFDSNQRTWLDVRDGSSLNSMLDDELTPILNTQLNLGEGWIDS</sequence>
<dbReference type="EC" id="1.16.3.1" evidence="3"/>
<dbReference type="GO" id="GO:0006879">
    <property type="term" value="P:intracellular iron ion homeostasis"/>
    <property type="evidence" value="ECO:0007669"/>
    <property type="project" value="UniProtKB-KW"/>
</dbReference>
<evidence type="ECO:0000256" key="3">
    <source>
        <dbReference type="ARBA" id="ARBA00013107"/>
    </source>
</evidence>
<keyword evidence="4" id="KW-0409">Iron storage</keyword>
<name>A0A4T0HEL7_WALIC</name>
<evidence type="ECO:0000256" key="9">
    <source>
        <dbReference type="ARBA" id="ARBA00023004"/>
    </source>
</evidence>
<dbReference type="PANTHER" id="PTHR16821">
    <property type="entry name" value="FRATAXIN"/>
    <property type="match status" value="1"/>
</dbReference>
<dbReference type="PROSITE" id="PS50810">
    <property type="entry name" value="FRATAXIN_2"/>
    <property type="match status" value="1"/>
</dbReference>
<evidence type="ECO:0000256" key="11">
    <source>
        <dbReference type="ARBA" id="ARBA00023128"/>
    </source>
</evidence>
<dbReference type="SMART" id="SM01219">
    <property type="entry name" value="Frataxin_Cyay"/>
    <property type="match status" value="1"/>
</dbReference>
<evidence type="ECO:0000313" key="14">
    <source>
        <dbReference type="Proteomes" id="UP000306954"/>
    </source>
</evidence>
<dbReference type="EMBL" id="SPOF01000023">
    <property type="protein sequence ID" value="TIB11543.1"/>
    <property type="molecule type" value="Genomic_DNA"/>
</dbReference>
<evidence type="ECO:0000256" key="5">
    <source>
        <dbReference type="ARBA" id="ARBA00022448"/>
    </source>
</evidence>
<evidence type="ECO:0000256" key="10">
    <source>
        <dbReference type="ARBA" id="ARBA00023065"/>
    </source>
</evidence>
<dbReference type="InterPro" id="IPR017789">
    <property type="entry name" value="Frataxin"/>
</dbReference>
<dbReference type="GO" id="GO:0008199">
    <property type="term" value="F:ferric iron binding"/>
    <property type="evidence" value="ECO:0007669"/>
    <property type="project" value="InterPro"/>
</dbReference>
<dbReference type="GO" id="GO:0008198">
    <property type="term" value="F:ferrous iron binding"/>
    <property type="evidence" value="ECO:0007669"/>
    <property type="project" value="TreeGrafter"/>
</dbReference>
<dbReference type="PANTHER" id="PTHR16821:SF2">
    <property type="entry name" value="FRATAXIN, MITOCHONDRIAL"/>
    <property type="match status" value="1"/>
</dbReference>
<keyword evidence="7" id="KW-0809">Transit peptide</keyword>